<dbReference type="AlphaFoldDB" id="A0A6L2ZSF9"/>
<gene>
    <name evidence="3" type="ORF">RINTU1_34850</name>
</gene>
<dbReference type="Proteomes" id="UP000504714">
    <property type="component" value="Unassembled WGS sequence"/>
</dbReference>
<dbReference type="Pfam" id="PF26079">
    <property type="entry name" value="Baseplate_J_C"/>
    <property type="match status" value="1"/>
</dbReference>
<proteinExistence type="predicted"/>
<dbReference type="InterPro" id="IPR058530">
    <property type="entry name" value="Baseplate_J-like_C"/>
</dbReference>
<evidence type="ECO:0000259" key="2">
    <source>
        <dbReference type="Pfam" id="PF26079"/>
    </source>
</evidence>
<dbReference type="Pfam" id="PF26078">
    <property type="entry name" value="Baseplate_J_M"/>
    <property type="match status" value="1"/>
</dbReference>
<dbReference type="InterPro" id="IPR052726">
    <property type="entry name" value="Phage_Baseplate_Hub"/>
</dbReference>
<name>A0A6L2ZSF9_9ENTR</name>
<evidence type="ECO:0000313" key="3">
    <source>
        <dbReference type="EMBL" id="GFN47420.1"/>
    </source>
</evidence>
<evidence type="ECO:0000313" key="4">
    <source>
        <dbReference type="Proteomes" id="UP000504714"/>
    </source>
</evidence>
<protein>
    <submittedName>
        <fullName evidence="3">Baseplate assembly protein</fullName>
    </submittedName>
</protein>
<sequence>MAHFHPTVNLSELPHPEVIELLDYEQIVTDMLNDLKKRDTTFTALLESDPACKILQVCAYRELLLRQRINEAARGVMLAFAKGTDLDQIAANFNIKRHRIEPSTKLKFDGDLRTRTLNAIENVLTLAQGAELDQIAAKFDIDLKRQGSKSLPPQLESDDDFHRRILESIKQKLSLLLESDDDLRARIQEKVSKMLDLVQNDELKFIAGNFNITLGEGDLRELIKKKLEDGMKGVGTELDKQIAETFSAERLWKQDKDNSTEPAKTDQSIEFITNLLRFTEVEQLVSHFGFEQQRMIHVDEWPMTLESDDELRNRVQKVFDGLTNAGTRDAYISHTLNADGRIADASAISPSPGQVLVSVLAREGNGRASKDLIDTVEAKLNTEEIRPLTDQLIVKSAVIQPYTIFAWLYLESGPEAESILKIARARALTYAREQRRLGRHIRQSAIYAMLHVPGVQNVKLILPEKDVNLAEHDVNLVDTKAAYCDAILLIPRIMKPPTQQPNYCMSA</sequence>
<feature type="domain" description="Baseplate J-like C-terminal" evidence="2">
    <location>
        <begin position="404"/>
        <end position="474"/>
    </location>
</feature>
<dbReference type="EMBL" id="BLXO01000011">
    <property type="protein sequence ID" value="GFN47420.1"/>
    <property type="molecule type" value="Genomic_DNA"/>
</dbReference>
<feature type="domain" description="Baseplate J-like central" evidence="1">
    <location>
        <begin position="324"/>
        <end position="395"/>
    </location>
</feature>
<reference evidence="3 4" key="1">
    <citation type="submission" date="2020-06" db="EMBL/GenBank/DDBJ databases">
        <title>The genome sequence of Candidatus Regiella insecticola strain Tut.</title>
        <authorList>
            <person name="Nikoh N."/>
            <person name="Tsuchida T."/>
            <person name="Koga R."/>
            <person name="Oshima K."/>
            <person name="Hattori M."/>
            <person name="Fukatsu T."/>
        </authorList>
    </citation>
    <scope>NUCLEOTIDE SEQUENCE [LARGE SCALE GENOMIC DNA]</scope>
    <source>
        <strain evidence="3 4">Tut</strain>
    </source>
</reference>
<evidence type="ECO:0000259" key="1">
    <source>
        <dbReference type="Pfam" id="PF26078"/>
    </source>
</evidence>
<accession>A0A6L2ZSF9</accession>
<dbReference type="PANTHER" id="PTHR35862:SF1">
    <property type="entry name" value="FELS-2 PROPHAGE PROTEIN"/>
    <property type="match status" value="1"/>
</dbReference>
<dbReference type="PANTHER" id="PTHR35862">
    <property type="entry name" value="FELS-2 PROPHAGE PROTEIN"/>
    <property type="match status" value="1"/>
</dbReference>
<dbReference type="RefSeq" id="WP_176488875.1">
    <property type="nucleotide sequence ID" value="NZ_BLXO01000011.1"/>
</dbReference>
<comment type="caution">
    <text evidence="3">The sequence shown here is derived from an EMBL/GenBank/DDBJ whole genome shotgun (WGS) entry which is preliminary data.</text>
</comment>
<dbReference type="InterPro" id="IPR058531">
    <property type="entry name" value="Baseplate_J_M"/>
</dbReference>
<organism evidence="3 4">
    <name type="scientific">Candidatus Regiella insecticola</name>
    <dbReference type="NCBI Taxonomy" id="138073"/>
    <lineage>
        <taxon>Bacteria</taxon>
        <taxon>Pseudomonadati</taxon>
        <taxon>Pseudomonadota</taxon>
        <taxon>Gammaproteobacteria</taxon>
        <taxon>Enterobacterales</taxon>
        <taxon>Enterobacteriaceae</taxon>
        <taxon>aphid secondary symbionts</taxon>
        <taxon>Candidatus Regiella</taxon>
    </lineage>
</organism>